<name>A0A1Y5IJV8_OSTTA</name>
<protein>
    <submittedName>
        <fullName evidence="12">Nucleolar RNA-associated family protein</fullName>
    </submittedName>
</protein>
<dbReference type="GO" id="GO:0003723">
    <property type="term" value="F:RNA binding"/>
    <property type="evidence" value="ECO:0007669"/>
    <property type="project" value="UniProtKB-KW"/>
</dbReference>
<evidence type="ECO:0000313" key="12">
    <source>
        <dbReference type="EMBL" id="OUS47245.1"/>
    </source>
</evidence>
<dbReference type="PANTHER" id="PTHR17972:SF0">
    <property type="entry name" value="NUCLEOLAR PROTEIN 6"/>
    <property type="match status" value="1"/>
</dbReference>
<dbReference type="GO" id="GO:0006409">
    <property type="term" value="P:tRNA export from nucleus"/>
    <property type="evidence" value="ECO:0007669"/>
    <property type="project" value="TreeGrafter"/>
</dbReference>
<evidence type="ECO:0000256" key="3">
    <source>
        <dbReference type="ARBA" id="ARBA00022884"/>
    </source>
</evidence>
<feature type="domain" description="Nrap protein" evidence="6">
    <location>
        <begin position="105"/>
        <end position="236"/>
    </location>
</feature>
<evidence type="ECO:0000259" key="10">
    <source>
        <dbReference type="Pfam" id="PF17406"/>
    </source>
</evidence>
<dbReference type="Pfam" id="PF17403">
    <property type="entry name" value="Nrap_D2"/>
    <property type="match status" value="1"/>
</dbReference>
<dbReference type="InterPro" id="IPR035368">
    <property type="entry name" value="Nrap_D3"/>
</dbReference>
<evidence type="ECO:0000256" key="2">
    <source>
        <dbReference type="ARBA" id="ARBA00006674"/>
    </source>
</evidence>
<dbReference type="Pfam" id="PF17404">
    <property type="entry name" value="Nrap_D3"/>
    <property type="match status" value="1"/>
</dbReference>
<evidence type="ECO:0000259" key="11">
    <source>
        <dbReference type="Pfam" id="PF17407"/>
    </source>
</evidence>
<sequence>MTSESERASTSYDETLSREIASELRCSTSARRETFEKIREVERLLRGLKEKDVKAVAPGWFSIECEEVVGKTLRFSPPTRVRTIGSHAEGGCGNVPMNGNGSIVVDVALEMPKSFFQEKDYLDHRYHFKRAVYLEVLLKALSKSQEWACEIIDQHQDPRKPYINMHFGEKGAKRSLRLLLTIDAETFASIRLLPSRANLRSLELKGGERPASPHYNQTIAEDMYANVHAQYFAAASAKAKSLPVAVLLVKRWAQGRRLMDGVDGVNGLFISMLLTYMMEQGGQLSTSMEANQMFRAALAALASPGFFKKGLFVCGRPEEADEWQATFPHVFLGPCGRVNFMARMSPSAVAELIHEATLSSAELKKSNHSAFSDVLLGQFPAAVRYDLHIHVDVNVSELGAASERDLNARRTVEVDAAKIVSRALSDRAKLVRAVEVSNSSVNVIGSQTCTLWIGVVLDPENALRLVDVGPSSSDDREAKDFRAFWGDRSELRRFKDGRICESVVWDAVPPLSRHHIPAMAAEQALKRNMTGIDGIEWSSKIFDEPVSKIASASEGTTSAGLLQTLDRLAKRMRDLKEMPLKVNNVQPLSGAFRGTDPCPPKPHPLAHGAGIGLGMGDDDIPACPKTLDIMVSLEGSGRWPDDPVAIEKTKAMMAVQLAESLRKSYAMPSIVAEEAVDILFEGYAFRVHVSASAGGPHVKDMEENILQRAAHAGLIASVAARFPMYGAATQLVNRWAASHMFSPHLSDEAIEALVALLFINPGALSPPMSREVAFIRFLNLISSHMWYDPVVLDPESVLSIAEVEGIDRQAKDAPAMCIVTPHDKSGSRLTMNKPSAVVLKRLESIAARATSEMQAVLEGTSTHSMFETECWERFFKPSLSGFDAAFILRRTALPFPKEALFPSKRLYKRMRTQFENEMSVVDEDEDETLAQSIKLAKIPRKILAKGPDKAREALLVGFDSTGCFVSAAERRLGGTALLFVDKYGGDVVGVAFKPKAVHIDAALPESVSWLPNPAPPSREDVIEEIAVGVGADFVEKVLT</sequence>
<evidence type="ECO:0000256" key="1">
    <source>
        <dbReference type="ARBA" id="ARBA00004604"/>
    </source>
</evidence>
<evidence type="ECO:0000259" key="6">
    <source>
        <dbReference type="Pfam" id="PF03813"/>
    </source>
</evidence>
<feature type="domain" description="Nrap protein" evidence="10">
    <location>
        <begin position="722"/>
        <end position="866"/>
    </location>
</feature>
<dbReference type="GO" id="GO:0034456">
    <property type="term" value="C:UTP-C complex"/>
    <property type="evidence" value="ECO:0007669"/>
    <property type="project" value="TreeGrafter"/>
</dbReference>
<dbReference type="InterPro" id="IPR035371">
    <property type="entry name" value="Nrap_D6"/>
</dbReference>
<evidence type="ECO:0000259" key="8">
    <source>
        <dbReference type="Pfam" id="PF17404"/>
    </source>
</evidence>
<dbReference type="GO" id="GO:0032040">
    <property type="term" value="C:small-subunit processome"/>
    <property type="evidence" value="ECO:0007669"/>
    <property type="project" value="TreeGrafter"/>
</dbReference>
<evidence type="ECO:0000256" key="5">
    <source>
        <dbReference type="RuleBase" id="RU364032"/>
    </source>
</evidence>
<dbReference type="AlphaFoldDB" id="A0A1Y5IJV8"/>
<organism evidence="12">
    <name type="scientific">Ostreococcus tauri</name>
    <name type="common">Marine green alga</name>
    <dbReference type="NCBI Taxonomy" id="70448"/>
    <lineage>
        <taxon>Eukaryota</taxon>
        <taxon>Viridiplantae</taxon>
        <taxon>Chlorophyta</taxon>
        <taxon>Mamiellophyceae</taxon>
        <taxon>Mamiellales</taxon>
        <taxon>Bathycoccaceae</taxon>
        <taxon>Ostreococcus</taxon>
    </lineage>
</organism>
<dbReference type="GO" id="GO:0032545">
    <property type="term" value="C:CURI complex"/>
    <property type="evidence" value="ECO:0007669"/>
    <property type="project" value="TreeGrafter"/>
</dbReference>
<comment type="subcellular location">
    <subcellularLocation>
        <location evidence="1 5">Nucleus</location>
        <location evidence="1 5">Nucleolus</location>
    </subcellularLocation>
</comment>
<feature type="domain" description="Nrap protein" evidence="9">
    <location>
        <begin position="554"/>
        <end position="690"/>
    </location>
</feature>
<dbReference type="InterPro" id="IPR035370">
    <property type="entry name" value="Nrap_D5"/>
</dbReference>
<feature type="domain" description="Nrap protein" evidence="11">
    <location>
        <begin position="923"/>
        <end position="1036"/>
    </location>
</feature>
<evidence type="ECO:0000259" key="9">
    <source>
        <dbReference type="Pfam" id="PF17405"/>
    </source>
</evidence>
<dbReference type="Proteomes" id="UP000195557">
    <property type="component" value="Unassembled WGS sequence"/>
</dbReference>
<dbReference type="GO" id="GO:0006364">
    <property type="term" value="P:rRNA processing"/>
    <property type="evidence" value="ECO:0007669"/>
    <property type="project" value="TreeGrafter"/>
</dbReference>
<dbReference type="InterPro" id="IPR035367">
    <property type="entry name" value="Nrap_D2"/>
</dbReference>
<evidence type="ECO:0000256" key="4">
    <source>
        <dbReference type="ARBA" id="ARBA00023242"/>
    </source>
</evidence>
<dbReference type="PANTHER" id="PTHR17972">
    <property type="entry name" value="NUCLEOLAR RNA-ASSOCIATED PROTEIN"/>
    <property type="match status" value="1"/>
</dbReference>
<proteinExistence type="inferred from homology"/>
<dbReference type="Pfam" id="PF03813">
    <property type="entry name" value="Nrap"/>
    <property type="match status" value="1"/>
</dbReference>
<dbReference type="Gene3D" id="1.10.1410.10">
    <property type="match status" value="1"/>
</dbReference>
<reference evidence="12" key="1">
    <citation type="submission" date="2017-04" db="EMBL/GenBank/DDBJ databases">
        <title>Population genomics of picophytoplankton unveils novel chromosome hypervariability.</title>
        <authorList>
            <consortium name="DOE Joint Genome Institute"/>
            <person name="Blanc-Mathieu R."/>
            <person name="Krasovec M."/>
            <person name="Hebrard M."/>
            <person name="Yau S."/>
            <person name="Desgranges E."/>
            <person name="Martin J."/>
            <person name="Schackwitz W."/>
            <person name="Kuo A."/>
            <person name="Salin G."/>
            <person name="Donnadieu C."/>
            <person name="Desdevises Y."/>
            <person name="Sanchez-Ferandin S."/>
            <person name="Moreau H."/>
            <person name="Rivals E."/>
            <person name="Grigoriev I.V."/>
            <person name="Grimsley N."/>
            <person name="Eyre-Walker A."/>
            <person name="Piganeau G."/>
        </authorList>
    </citation>
    <scope>NUCLEOTIDE SEQUENCE [LARGE SCALE GENOMIC DNA]</scope>
    <source>
        <strain evidence="12">RCC 1115</strain>
    </source>
</reference>
<dbReference type="eggNOG" id="KOG2054">
    <property type="taxonomic scope" value="Eukaryota"/>
</dbReference>
<keyword evidence="4 5" id="KW-0539">Nucleus</keyword>
<dbReference type="InterPro" id="IPR035082">
    <property type="entry name" value="Nrap_D1"/>
</dbReference>
<dbReference type="InterPro" id="IPR035369">
    <property type="entry name" value="Nrap_D4"/>
</dbReference>
<dbReference type="Pfam" id="PF17405">
    <property type="entry name" value="Nrap_D4"/>
    <property type="match status" value="1"/>
</dbReference>
<comment type="similarity">
    <text evidence="2 5">Belongs to the NRAP family.</text>
</comment>
<dbReference type="InterPro" id="IPR005554">
    <property type="entry name" value="NOL6/Upt22"/>
</dbReference>
<feature type="domain" description="Nrap protein" evidence="8">
    <location>
        <begin position="383"/>
        <end position="528"/>
    </location>
</feature>
<gene>
    <name evidence="12" type="ORF">BE221DRAFT_190763</name>
</gene>
<dbReference type="EMBL" id="KZ155778">
    <property type="protein sequence ID" value="OUS47245.1"/>
    <property type="molecule type" value="Genomic_DNA"/>
</dbReference>
<evidence type="ECO:0000259" key="7">
    <source>
        <dbReference type="Pfam" id="PF17403"/>
    </source>
</evidence>
<accession>A0A1Y5IJV8</accession>
<keyword evidence="3 5" id="KW-0694">RNA-binding</keyword>
<dbReference type="Pfam" id="PF17407">
    <property type="entry name" value="Nrap_D6"/>
    <property type="match status" value="1"/>
</dbReference>
<dbReference type="Pfam" id="PF17406">
    <property type="entry name" value="Nrap_D5"/>
    <property type="match status" value="1"/>
</dbReference>
<feature type="domain" description="Nrap protein" evidence="7">
    <location>
        <begin position="245"/>
        <end position="376"/>
    </location>
</feature>